<dbReference type="SMART" id="SM00448">
    <property type="entry name" value="REC"/>
    <property type="match status" value="1"/>
</dbReference>
<dbReference type="Proteomes" id="UP001519332">
    <property type="component" value="Unassembled WGS sequence"/>
</dbReference>
<dbReference type="Pfam" id="PF00072">
    <property type="entry name" value="Response_reg"/>
    <property type="match status" value="1"/>
</dbReference>
<name>A0ABS4U0W5_9PSEU</name>
<dbReference type="PROSITE" id="PS50043">
    <property type="entry name" value="HTH_LUXR_2"/>
    <property type="match status" value="1"/>
</dbReference>
<evidence type="ECO:0000259" key="4">
    <source>
        <dbReference type="PROSITE" id="PS50043"/>
    </source>
</evidence>
<dbReference type="GO" id="GO:0003677">
    <property type="term" value="F:DNA binding"/>
    <property type="evidence" value="ECO:0007669"/>
    <property type="project" value="UniProtKB-KW"/>
</dbReference>
<proteinExistence type="predicted"/>
<dbReference type="PRINTS" id="PR00038">
    <property type="entry name" value="HTHLUXR"/>
</dbReference>
<keyword evidence="1 3" id="KW-0597">Phosphoprotein</keyword>
<dbReference type="CDD" id="cd17535">
    <property type="entry name" value="REC_NarL-like"/>
    <property type="match status" value="1"/>
</dbReference>
<dbReference type="Pfam" id="PF00196">
    <property type="entry name" value="GerE"/>
    <property type="match status" value="1"/>
</dbReference>
<dbReference type="InterPro" id="IPR058245">
    <property type="entry name" value="NreC/VraR/RcsB-like_REC"/>
</dbReference>
<dbReference type="InterPro" id="IPR016032">
    <property type="entry name" value="Sig_transdc_resp-reg_C-effctor"/>
</dbReference>
<evidence type="ECO:0000256" key="3">
    <source>
        <dbReference type="PROSITE-ProRule" id="PRU00169"/>
    </source>
</evidence>
<dbReference type="InterPro" id="IPR011006">
    <property type="entry name" value="CheY-like_superfamily"/>
</dbReference>
<evidence type="ECO:0000313" key="6">
    <source>
        <dbReference type="EMBL" id="MBP2329874.1"/>
    </source>
</evidence>
<dbReference type="InterPro" id="IPR039420">
    <property type="entry name" value="WalR-like"/>
</dbReference>
<organism evidence="6 7">
    <name type="scientific">Kibdelosporangium banguiense</name>
    <dbReference type="NCBI Taxonomy" id="1365924"/>
    <lineage>
        <taxon>Bacteria</taxon>
        <taxon>Bacillati</taxon>
        <taxon>Actinomycetota</taxon>
        <taxon>Actinomycetes</taxon>
        <taxon>Pseudonocardiales</taxon>
        <taxon>Pseudonocardiaceae</taxon>
        <taxon>Kibdelosporangium</taxon>
    </lineage>
</organism>
<dbReference type="SUPFAM" id="SSF52172">
    <property type="entry name" value="CheY-like"/>
    <property type="match status" value="1"/>
</dbReference>
<evidence type="ECO:0000256" key="2">
    <source>
        <dbReference type="ARBA" id="ARBA00023125"/>
    </source>
</evidence>
<keyword evidence="7" id="KW-1185">Reference proteome</keyword>
<dbReference type="PROSITE" id="PS00622">
    <property type="entry name" value="HTH_LUXR_1"/>
    <property type="match status" value="1"/>
</dbReference>
<dbReference type="SUPFAM" id="SSF46894">
    <property type="entry name" value="C-terminal effector domain of the bipartite response regulators"/>
    <property type="match status" value="1"/>
</dbReference>
<sequence length="210" mass="21819">MSAVPVVTRHARAAAVTVVLADSRPHDWAPLSTVDDIEVVAAAGNGREAVRAVLRHRPDVLVLDPQLADGATTIRTVAQTAPKTAVLVVTAVDDDTAVRTAFRAGARGYLVKGERASVAPAILGIAAGEVILGRGIASRITRLLSSPVGVDTLTTREHEIAGLLRTGMTNAAIGRELYLAPKTVSNNLSSIYAKLRVAGRAEAIALLAAQ</sequence>
<dbReference type="EMBL" id="JAGINW010000001">
    <property type="protein sequence ID" value="MBP2329874.1"/>
    <property type="molecule type" value="Genomic_DNA"/>
</dbReference>
<dbReference type="SMART" id="SM00421">
    <property type="entry name" value="HTH_LUXR"/>
    <property type="match status" value="1"/>
</dbReference>
<reference evidence="6 7" key="1">
    <citation type="submission" date="2021-03" db="EMBL/GenBank/DDBJ databases">
        <title>Sequencing the genomes of 1000 actinobacteria strains.</title>
        <authorList>
            <person name="Klenk H.-P."/>
        </authorList>
    </citation>
    <scope>NUCLEOTIDE SEQUENCE [LARGE SCALE GENOMIC DNA]</scope>
    <source>
        <strain evidence="6 7">DSM 46670</strain>
    </source>
</reference>
<gene>
    <name evidence="6" type="ORF">JOF56_010259</name>
</gene>
<evidence type="ECO:0000259" key="5">
    <source>
        <dbReference type="PROSITE" id="PS50110"/>
    </source>
</evidence>
<feature type="domain" description="Response regulatory" evidence="5">
    <location>
        <begin position="3"/>
        <end position="127"/>
    </location>
</feature>
<dbReference type="PROSITE" id="PS50110">
    <property type="entry name" value="RESPONSE_REGULATORY"/>
    <property type="match status" value="1"/>
</dbReference>
<dbReference type="InterPro" id="IPR001789">
    <property type="entry name" value="Sig_transdc_resp-reg_receiver"/>
</dbReference>
<feature type="modified residue" description="4-aspartylphosphate" evidence="3">
    <location>
        <position position="64"/>
    </location>
</feature>
<feature type="domain" description="HTH luxR-type" evidence="4">
    <location>
        <begin position="146"/>
        <end position="210"/>
    </location>
</feature>
<dbReference type="CDD" id="cd06170">
    <property type="entry name" value="LuxR_C_like"/>
    <property type="match status" value="1"/>
</dbReference>
<accession>A0ABS4U0W5</accession>
<dbReference type="InterPro" id="IPR000792">
    <property type="entry name" value="Tscrpt_reg_LuxR_C"/>
</dbReference>
<dbReference type="PANTHER" id="PTHR43214:SF43">
    <property type="entry name" value="TWO-COMPONENT RESPONSE REGULATOR"/>
    <property type="match status" value="1"/>
</dbReference>
<dbReference type="PANTHER" id="PTHR43214">
    <property type="entry name" value="TWO-COMPONENT RESPONSE REGULATOR"/>
    <property type="match status" value="1"/>
</dbReference>
<evidence type="ECO:0000256" key="1">
    <source>
        <dbReference type="ARBA" id="ARBA00022553"/>
    </source>
</evidence>
<keyword evidence="2 6" id="KW-0238">DNA-binding</keyword>
<dbReference type="Gene3D" id="3.40.50.2300">
    <property type="match status" value="1"/>
</dbReference>
<evidence type="ECO:0000313" key="7">
    <source>
        <dbReference type="Proteomes" id="UP001519332"/>
    </source>
</evidence>
<protein>
    <submittedName>
        <fullName evidence="6">DNA-binding NarL/FixJ family response regulator</fullName>
    </submittedName>
</protein>
<dbReference type="RefSeq" id="WP_209646570.1">
    <property type="nucleotide sequence ID" value="NZ_JAGINW010000001.1"/>
</dbReference>
<comment type="caution">
    <text evidence="6">The sequence shown here is derived from an EMBL/GenBank/DDBJ whole genome shotgun (WGS) entry which is preliminary data.</text>
</comment>